<evidence type="ECO:0000256" key="1">
    <source>
        <dbReference type="SAM" id="MobiDB-lite"/>
    </source>
</evidence>
<organism evidence="2 3">
    <name type="scientific">Arthrobacter deserti</name>
    <dbReference type="NCBI Taxonomy" id="1742687"/>
    <lineage>
        <taxon>Bacteria</taxon>
        <taxon>Bacillati</taxon>
        <taxon>Actinomycetota</taxon>
        <taxon>Actinomycetes</taxon>
        <taxon>Micrococcales</taxon>
        <taxon>Micrococcaceae</taxon>
        <taxon>Arthrobacter</taxon>
    </lineage>
</organism>
<sequence>MILIDEWVAYARQLWGREELGAGTFGTQFTFAQSLTEVVKTIPGALLVISIPASHDPEKEAGAGGSAIEVGGPNGQEAL</sequence>
<protein>
    <submittedName>
        <fullName evidence="2">Uncharacterized protein</fullName>
    </submittedName>
</protein>
<feature type="region of interest" description="Disordered" evidence="1">
    <location>
        <begin position="58"/>
        <end position="79"/>
    </location>
</feature>
<evidence type="ECO:0000313" key="3">
    <source>
        <dbReference type="Proteomes" id="UP000523795"/>
    </source>
</evidence>
<dbReference type="Proteomes" id="UP000523795">
    <property type="component" value="Unassembled WGS sequence"/>
</dbReference>
<evidence type="ECO:0000313" key="2">
    <source>
        <dbReference type="EMBL" id="NKX52819.1"/>
    </source>
</evidence>
<accession>A0ABX1JWZ4</accession>
<proteinExistence type="predicted"/>
<dbReference type="EMBL" id="JAAZSR010000766">
    <property type="protein sequence ID" value="NKX52819.1"/>
    <property type="molecule type" value="Genomic_DNA"/>
</dbReference>
<reference evidence="2 3" key="1">
    <citation type="submission" date="2020-04" db="EMBL/GenBank/DDBJ databases">
        <authorList>
            <person name="Liu S."/>
        </authorList>
    </citation>
    <scope>NUCLEOTIDE SEQUENCE [LARGE SCALE GENOMIC DNA]</scope>
    <source>
        <strain evidence="2 3">CGMCC 1.15091</strain>
    </source>
</reference>
<gene>
    <name evidence="2" type="ORF">HER39_20025</name>
</gene>
<keyword evidence="3" id="KW-1185">Reference proteome</keyword>
<name>A0ABX1JWZ4_9MICC</name>
<feature type="non-terminal residue" evidence="2">
    <location>
        <position position="79"/>
    </location>
</feature>
<comment type="caution">
    <text evidence="2">The sequence shown here is derived from an EMBL/GenBank/DDBJ whole genome shotgun (WGS) entry which is preliminary data.</text>
</comment>